<keyword evidence="2" id="KW-0472">Membrane</keyword>
<evidence type="ECO:0000313" key="4">
    <source>
        <dbReference type="RefSeq" id="XP_022142731.1"/>
    </source>
</evidence>
<evidence type="ECO:0000256" key="2">
    <source>
        <dbReference type="SAM" id="Phobius"/>
    </source>
</evidence>
<keyword evidence="2" id="KW-1133">Transmembrane helix</keyword>
<gene>
    <name evidence="4" type="primary">LOC111012777</name>
</gene>
<keyword evidence="3" id="KW-1185">Reference proteome</keyword>
<name>A0A6J1CN28_MOMCH</name>
<feature type="region of interest" description="Disordered" evidence="1">
    <location>
        <begin position="232"/>
        <end position="255"/>
    </location>
</feature>
<reference evidence="4" key="1">
    <citation type="submission" date="2025-08" db="UniProtKB">
        <authorList>
            <consortium name="RefSeq"/>
        </authorList>
    </citation>
    <scope>IDENTIFICATION</scope>
</reference>
<dbReference type="OrthoDB" id="659599at2759"/>
<dbReference type="PANTHER" id="PTHR33625:SF4">
    <property type="entry name" value="OS08G0179900 PROTEIN"/>
    <property type="match status" value="1"/>
</dbReference>
<keyword evidence="2" id="KW-0812">Transmembrane</keyword>
<accession>A0A6J1CN28</accession>
<organism evidence="3 4">
    <name type="scientific">Momordica charantia</name>
    <name type="common">Bitter gourd</name>
    <name type="synonym">Balsam pear</name>
    <dbReference type="NCBI Taxonomy" id="3673"/>
    <lineage>
        <taxon>Eukaryota</taxon>
        <taxon>Viridiplantae</taxon>
        <taxon>Streptophyta</taxon>
        <taxon>Embryophyta</taxon>
        <taxon>Tracheophyta</taxon>
        <taxon>Spermatophyta</taxon>
        <taxon>Magnoliopsida</taxon>
        <taxon>eudicotyledons</taxon>
        <taxon>Gunneridae</taxon>
        <taxon>Pentapetalae</taxon>
        <taxon>rosids</taxon>
        <taxon>fabids</taxon>
        <taxon>Cucurbitales</taxon>
        <taxon>Cucurbitaceae</taxon>
        <taxon>Momordiceae</taxon>
        <taxon>Momordica</taxon>
    </lineage>
</organism>
<dbReference type="Proteomes" id="UP000504603">
    <property type="component" value="Unplaced"/>
</dbReference>
<protein>
    <submittedName>
        <fullName evidence="4">Uncharacterized protein LOC111012777</fullName>
    </submittedName>
</protein>
<feature type="transmembrane region" description="Helical" evidence="2">
    <location>
        <begin position="308"/>
        <end position="327"/>
    </location>
</feature>
<evidence type="ECO:0000313" key="3">
    <source>
        <dbReference type="Proteomes" id="UP000504603"/>
    </source>
</evidence>
<dbReference type="AlphaFoldDB" id="A0A6J1CN28"/>
<proteinExistence type="predicted"/>
<dbReference type="RefSeq" id="XP_022142731.1">
    <property type="nucleotide sequence ID" value="XM_022287039.1"/>
</dbReference>
<evidence type="ECO:0000256" key="1">
    <source>
        <dbReference type="SAM" id="MobiDB-lite"/>
    </source>
</evidence>
<sequence length="330" mass="35368">MPPGATTVRPTVAGTGVLIGGLRGTPAIQSLEQSLFNASRPSSLAARWESELVMEAGEPVPRLVFGAVPSFQEAKEATVELKETLDELYPFSLESSELETSLIPGLSLPLNTEERENRSRLIWERRTSNPGPEHALQAFRLLRNNPKVQTVVASIASDPTVYNAMIENPEVKQFILENRTSSDTIEDEANVTQVGESGAGDMGKLRNLKDSVIRMVTNIPINLPNLFGSSAADGATSGSDHKENTQSAPKGGKSASGFVEKLRSLKNSVVEMAAHIPNYLPNVFGSSAAETVSGSDHKGNTQSSPTDWNLGTSLIGLAVMVIMVVVFKRV</sequence>
<dbReference type="GeneID" id="111012777"/>
<dbReference type="PANTHER" id="PTHR33625">
    <property type="entry name" value="OS08G0179900 PROTEIN"/>
    <property type="match status" value="1"/>
</dbReference>
<dbReference type="KEGG" id="mcha:111012777"/>